<name>G4YEP3_PHYSP</name>
<proteinExistence type="predicted"/>
<keyword evidence="3" id="KW-1185">Reference proteome</keyword>
<sequence length="166" mass="18675">GRTWHTSDLYLEVSAKLQDEAAAWFHRISGTVRTEDETLENLIALLQTKYGKHLDATEVMNRIRERKQMPGESLSDFSRALLELGGDKVIDDSWYVSSFLNGMDNQAMTQFIKVHHPHDLLEATQMAIRDCGTYGEGTRVGWEEASSRHSRNTGVVRILGGGARLV</sequence>
<dbReference type="GeneID" id="20653643"/>
<protein>
    <recommendedName>
        <fullName evidence="1">Ty3 transposon capsid-like protein domain-containing protein</fullName>
    </recommendedName>
</protein>
<dbReference type="InParanoid" id="G4YEP3"/>
<dbReference type="STRING" id="1094619.G4YEP3"/>
<dbReference type="Pfam" id="PF19259">
    <property type="entry name" value="Ty3_capsid"/>
    <property type="match status" value="1"/>
</dbReference>
<dbReference type="KEGG" id="psoj:PHYSODRAFT_468096"/>
<feature type="non-terminal residue" evidence="2">
    <location>
        <position position="1"/>
    </location>
</feature>
<dbReference type="RefSeq" id="XP_009514162.1">
    <property type="nucleotide sequence ID" value="XM_009515867.1"/>
</dbReference>
<evidence type="ECO:0000259" key="1">
    <source>
        <dbReference type="Pfam" id="PF19259"/>
    </source>
</evidence>
<feature type="domain" description="Ty3 transposon capsid-like protein" evidence="1">
    <location>
        <begin position="14"/>
        <end position="148"/>
    </location>
</feature>
<evidence type="ECO:0000313" key="2">
    <source>
        <dbReference type="EMBL" id="EGZ26887.1"/>
    </source>
</evidence>
<dbReference type="Proteomes" id="UP000002640">
    <property type="component" value="Unassembled WGS sequence"/>
</dbReference>
<dbReference type="EMBL" id="JH159151">
    <property type="protein sequence ID" value="EGZ26887.1"/>
    <property type="molecule type" value="Genomic_DNA"/>
</dbReference>
<dbReference type="InterPro" id="IPR045358">
    <property type="entry name" value="Ty3_capsid"/>
</dbReference>
<organism evidence="2 3">
    <name type="scientific">Phytophthora sojae (strain P6497)</name>
    <name type="common">Soybean stem and root rot agent</name>
    <name type="synonym">Phytophthora megasperma f. sp. glycines</name>
    <dbReference type="NCBI Taxonomy" id="1094619"/>
    <lineage>
        <taxon>Eukaryota</taxon>
        <taxon>Sar</taxon>
        <taxon>Stramenopiles</taxon>
        <taxon>Oomycota</taxon>
        <taxon>Peronosporomycetes</taxon>
        <taxon>Peronosporales</taxon>
        <taxon>Peronosporaceae</taxon>
        <taxon>Phytophthora</taxon>
    </lineage>
</organism>
<gene>
    <name evidence="2" type="ORF">PHYSODRAFT_468096</name>
</gene>
<accession>G4YEP3</accession>
<reference evidence="2 3" key="1">
    <citation type="journal article" date="2006" name="Science">
        <title>Phytophthora genome sequences uncover evolutionary origins and mechanisms of pathogenesis.</title>
        <authorList>
            <person name="Tyler B.M."/>
            <person name="Tripathy S."/>
            <person name="Zhang X."/>
            <person name="Dehal P."/>
            <person name="Jiang R.H."/>
            <person name="Aerts A."/>
            <person name="Arredondo F.D."/>
            <person name="Baxter L."/>
            <person name="Bensasson D."/>
            <person name="Beynon J.L."/>
            <person name="Chapman J."/>
            <person name="Damasceno C.M."/>
            <person name="Dorrance A.E."/>
            <person name="Dou D."/>
            <person name="Dickerman A.W."/>
            <person name="Dubchak I.L."/>
            <person name="Garbelotto M."/>
            <person name="Gijzen M."/>
            <person name="Gordon S.G."/>
            <person name="Govers F."/>
            <person name="Grunwald N.J."/>
            <person name="Huang W."/>
            <person name="Ivors K.L."/>
            <person name="Jones R.W."/>
            <person name="Kamoun S."/>
            <person name="Krampis K."/>
            <person name="Lamour K.H."/>
            <person name="Lee M.K."/>
            <person name="McDonald W.H."/>
            <person name="Medina M."/>
            <person name="Meijer H.J."/>
            <person name="Nordberg E.K."/>
            <person name="Maclean D.J."/>
            <person name="Ospina-Giraldo M.D."/>
            <person name="Morris P.F."/>
            <person name="Phuntumart V."/>
            <person name="Putnam N.H."/>
            <person name="Rash S."/>
            <person name="Rose J.K."/>
            <person name="Sakihama Y."/>
            <person name="Salamov A.A."/>
            <person name="Savidor A."/>
            <person name="Scheuring C.F."/>
            <person name="Smith B.M."/>
            <person name="Sobral B.W."/>
            <person name="Terry A."/>
            <person name="Torto-Alalibo T.A."/>
            <person name="Win J."/>
            <person name="Xu Z."/>
            <person name="Zhang H."/>
            <person name="Grigoriev I.V."/>
            <person name="Rokhsar D.S."/>
            <person name="Boore J.L."/>
        </authorList>
    </citation>
    <scope>NUCLEOTIDE SEQUENCE [LARGE SCALE GENOMIC DNA]</scope>
    <source>
        <strain evidence="2 3">P6497</strain>
    </source>
</reference>
<dbReference type="SMR" id="G4YEP3"/>
<dbReference type="AlphaFoldDB" id="G4YEP3"/>
<evidence type="ECO:0000313" key="3">
    <source>
        <dbReference type="Proteomes" id="UP000002640"/>
    </source>
</evidence>